<sequence>MPRGQTGAWTPVSMPNNKKAKKRDKQTQGADVKHEHKDLSRPSCALGPSTNGVATSQKAKDPTWVLKEETLATAFAIPEKASLESVCLSMHVVRHLQKTLEGIANSPRRQRPAEEGKVPRLDEFEEAVKLVQHSKSYGKLARGLSNIQSILLPARKNLPAYLQVLEESFLPNSQGVRLFELADKLINNLGRQAIADGTIDALEPGLVKSGIFTTASKARAWIQACKDGNFLGADKCRYCKRVRRDGEPAYKWCAGCKKVKFCGVDCQSIAWDIGGHRPECNVGASKLSSRAAAQRDADERAFADLGFDMKEMVQAMQEGRNLEDVMLASIQRKAHEDPSIMARLSNSEQGTRESGVCGSHERNAISALTKRLQVAVSDTTWTSTPSGSCRPLGFDSGMIGTVEQDLLCFAEYCSTSQHMQACCDAGAVAVLQPLTNVVPWGRDIACLAFGSLVYLAMCHTNRFPMLDAGLLEWALERLELPSRPAGQADSFRENALETPLQAARLIAELVGTTQLNVGFGGSQMVYDRTAGRALVFVAMQGESSL</sequence>
<feature type="region of interest" description="Disordered" evidence="5">
    <location>
        <begin position="1"/>
        <end position="58"/>
    </location>
</feature>
<dbReference type="GO" id="GO:0008270">
    <property type="term" value="F:zinc ion binding"/>
    <property type="evidence" value="ECO:0007669"/>
    <property type="project" value="UniProtKB-KW"/>
</dbReference>
<evidence type="ECO:0000256" key="2">
    <source>
        <dbReference type="ARBA" id="ARBA00022771"/>
    </source>
</evidence>
<dbReference type="InterPro" id="IPR002893">
    <property type="entry name" value="Znf_MYND"/>
</dbReference>
<gene>
    <name evidence="7" type="ORF">CYMTET_18529</name>
</gene>
<feature type="compositionally biased region" description="Polar residues" evidence="5">
    <location>
        <begin position="48"/>
        <end position="57"/>
    </location>
</feature>
<feature type="domain" description="MYND-type" evidence="6">
    <location>
        <begin position="236"/>
        <end position="280"/>
    </location>
</feature>
<keyword evidence="3" id="KW-0862">Zinc</keyword>
<dbReference type="EMBL" id="LGRX02008597">
    <property type="protein sequence ID" value="KAK3273221.1"/>
    <property type="molecule type" value="Genomic_DNA"/>
</dbReference>
<dbReference type="PROSITE" id="PS01360">
    <property type="entry name" value="ZF_MYND_1"/>
    <property type="match status" value="1"/>
</dbReference>
<feature type="compositionally biased region" description="Basic and acidic residues" evidence="5">
    <location>
        <begin position="31"/>
        <end position="40"/>
    </location>
</feature>
<keyword evidence="8" id="KW-1185">Reference proteome</keyword>
<evidence type="ECO:0000313" key="7">
    <source>
        <dbReference type="EMBL" id="KAK3273221.1"/>
    </source>
</evidence>
<evidence type="ECO:0000256" key="5">
    <source>
        <dbReference type="SAM" id="MobiDB-lite"/>
    </source>
</evidence>
<evidence type="ECO:0000256" key="1">
    <source>
        <dbReference type="ARBA" id="ARBA00022723"/>
    </source>
</evidence>
<dbReference type="Gene3D" id="6.10.140.2220">
    <property type="match status" value="1"/>
</dbReference>
<dbReference type="Proteomes" id="UP001190700">
    <property type="component" value="Unassembled WGS sequence"/>
</dbReference>
<keyword evidence="2 4" id="KW-0863">Zinc-finger</keyword>
<dbReference type="PROSITE" id="PS50865">
    <property type="entry name" value="ZF_MYND_2"/>
    <property type="match status" value="1"/>
</dbReference>
<comment type="caution">
    <text evidence="7">The sequence shown here is derived from an EMBL/GenBank/DDBJ whole genome shotgun (WGS) entry which is preliminary data.</text>
</comment>
<organism evidence="7 8">
    <name type="scientific">Cymbomonas tetramitiformis</name>
    <dbReference type="NCBI Taxonomy" id="36881"/>
    <lineage>
        <taxon>Eukaryota</taxon>
        <taxon>Viridiplantae</taxon>
        <taxon>Chlorophyta</taxon>
        <taxon>Pyramimonadophyceae</taxon>
        <taxon>Pyramimonadales</taxon>
        <taxon>Pyramimonadaceae</taxon>
        <taxon>Cymbomonas</taxon>
    </lineage>
</organism>
<name>A0AAE0G7X8_9CHLO</name>
<dbReference type="AlphaFoldDB" id="A0AAE0G7X8"/>
<proteinExistence type="predicted"/>
<accession>A0AAE0G7X8</accession>
<evidence type="ECO:0000313" key="8">
    <source>
        <dbReference type="Proteomes" id="UP001190700"/>
    </source>
</evidence>
<evidence type="ECO:0000256" key="3">
    <source>
        <dbReference type="ARBA" id="ARBA00022833"/>
    </source>
</evidence>
<protein>
    <recommendedName>
        <fullName evidence="6">MYND-type domain-containing protein</fullName>
    </recommendedName>
</protein>
<dbReference type="SUPFAM" id="SSF144232">
    <property type="entry name" value="HIT/MYND zinc finger-like"/>
    <property type="match status" value="1"/>
</dbReference>
<keyword evidence="1" id="KW-0479">Metal-binding</keyword>
<dbReference type="Pfam" id="PF01753">
    <property type="entry name" value="zf-MYND"/>
    <property type="match status" value="1"/>
</dbReference>
<evidence type="ECO:0000259" key="6">
    <source>
        <dbReference type="PROSITE" id="PS50865"/>
    </source>
</evidence>
<reference evidence="7 8" key="1">
    <citation type="journal article" date="2015" name="Genome Biol. Evol.">
        <title>Comparative Genomics of a Bacterivorous Green Alga Reveals Evolutionary Causalities and Consequences of Phago-Mixotrophic Mode of Nutrition.</title>
        <authorList>
            <person name="Burns J.A."/>
            <person name="Paasch A."/>
            <person name="Narechania A."/>
            <person name="Kim E."/>
        </authorList>
    </citation>
    <scope>NUCLEOTIDE SEQUENCE [LARGE SCALE GENOMIC DNA]</scope>
    <source>
        <strain evidence="7 8">PLY_AMNH</strain>
    </source>
</reference>
<evidence type="ECO:0000256" key="4">
    <source>
        <dbReference type="PROSITE-ProRule" id="PRU00134"/>
    </source>
</evidence>